<evidence type="ECO:0000313" key="3">
    <source>
        <dbReference type="EMBL" id="MDJ1114435.1"/>
    </source>
</evidence>
<feature type="signal peptide" evidence="2">
    <location>
        <begin position="1"/>
        <end position="27"/>
    </location>
</feature>
<organism evidence="3 4">
    <name type="scientific">Microbacterium dauci</name>
    <dbReference type="NCBI Taxonomy" id="3048008"/>
    <lineage>
        <taxon>Bacteria</taxon>
        <taxon>Bacillati</taxon>
        <taxon>Actinomycetota</taxon>
        <taxon>Actinomycetes</taxon>
        <taxon>Micrococcales</taxon>
        <taxon>Microbacteriaceae</taxon>
        <taxon>Microbacterium</taxon>
    </lineage>
</organism>
<comment type="caution">
    <text evidence="3">The sequence shown here is derived from an EMBL/GenBank/DDBJ whole genome shotgun (WGS) entry which is preliminary data.</text>
</comment>
<keyword evidence="4" id="KW-1185">Reference proteome</keyword>
<proteinExistence type="predicted"/>
<keyword evidence="1" id="KW-1133">Transmembrane helix</keyword>
<evidence type="ECO:0000256" key="1">
    <source>
        <dbReference type="SAM" id="Phobius"/>
    </source>
</evidence>
<dbReference type="RefSeq" id="WP_283716055.1">
    <property type="nucleotide sequence ID" value="NZ_JASJND010000005.1"/>
</dbReference>
<keyword evidence="1" id="KW-0812">Transmembrane</keyword>
<keyword evidence="2" id="KW-0732">Signal</keyword>
<dbReference type="Proteomes" id="UP001321481">
    <property type="component" value="Unassembled WGS sequence"/>
</dbReference>
<keyword evidence="1" id="KW-0472">Membrane</keyword>
<gene>
    <name evidence="3" type="ORF">QNI14_08210</name>
</gene>
<evidence type="ECO:0000313" key="4">
    <source>
        <dbReference type="Proteomes" id="UP001321481"/>
    </source>
</evidence>
<feature type="transmembrane region" description="Helical" evidence="1">
    <location>
        <begin position="153"/>
        <end position="175"/>
    </location>
</feature>
<feature type="chain" id="PRO_5047452785" evidence="2">
    <location>
        <begin position="28"/>
        <end position="184"/>
    </location>
</feature>
<name>A0ABT6ZFD3_9MICO</name>
<evidence type="ECO:0000256" key="2">
    <source>
        <dbReference type="SAM" id="SignalP"/>
    </source>
</evidence>
<reference evidence="3 4" key="1">
    <citation type="submission" date="2023-05" db="EMBL/GenBank/DDBJ databases">
        <title>Microbacterium dauci sp.nov., Isolated from Carrot Rhizosphere Soil.</title>
        <authorList>
            <person name="Xiao Z."/>
            <person name="Zheng J."/>
        </authorList>
    </citation>
    <scope>NUCLEOTIDE SEQUENCE [LARGE SCALE GENOMIC DNA]</scope>
    <source>
        <strain evidence="3 4">LX3-4</strain>
    </source>
</reference>
<sequence length="184" mass="18418">MRRTLLAICVAIVSAALLVAAPAAASAATLYPPVDACTTGSDDFSPGSTVGFDCEAGTFTPGERITITVTGERGDQVTFATVRTDITTASVVRTADADGALGTLEIVLPDDARGVYNIAAVSPTSAGGTASAVIDTSAEGVLPISGFDGNQLLGLWVGGGALVFAGLVVVGAAAYRRHRDATDD</sequence>
<accession>A0ABT6ZFD3</accession>
<dbReference type="EMBL" id="JASJND010000005">
    <property type="protein sequence ID" value="MDJ1114435.1"/>
    <property type="molecule type" value="Genomic_DNA"/>
</dbReference>
<protein>
    <submittedName>
        <fullName evidence="3">Cell wall protein</fullName>
    </submittedName>
</protein>